<dbReference type="GO" id="GO:0051539">
    <property type="term" value="F:4 iron, 4 sulfur cluster binding"/>
    <property type="evidence" value="ECO:0007669"/>
    <property type="project" value="UniProtKB-KW"/>
</dbReference>
<dbReference type="PANTHER" id="PTHR30352:SF5">
    <property type="entry name" value="PYRUVATE FORMATE-LYASE 1-ACTIVATING ENZYME"/>
    <property type="match status" value="1"/>
</dbReference>
<dbReference type="InterPro" id="IPR034457">
    <property type="entry name" value="Organic_radical-activating"/>
</dbReference>
<feature type="non-terminal residue" evidence="7">
    <location>
        <position position="101"/>
    </location>
</feature>
<keyword evidence="4" id="KW-0479">Metal-binding</keyword>
<keyword evidence="3" id="KW-0949">S-adenosyl-L-methionine</keyword>
<proteinExistence type="predicted"/>
<evidence type="ECO:0000256" key="5">
    <source>
        <dbReference type="ARBA" id="ARBA00023004"/>
    </source>
</evidence>
<dbReference type="InterPro" id="IPR058240">
    <property type="entry name" value="rSAM_sf"/>
</dbReference>
<evidence type="ECO:0000256" key="2">
    <source>
        <dbReference type="ARBA" id="ARBA00022485"/>
    </source>
</evidence>
<evidence type="ECO:0000256" key="4">
    <source>
        <dbReference type="ARBA" id="ARBA00022723"/>
    </source>
</evidence>
<keyword evidence="6" id="KW-0411">Iron-sulfur</keyword>
<name>X1DUE3_9ZZZZ</name>
<organism evidence="7">
    <name type="scientific">marine sediment metagenome</name>
    <dbReference type="NCBI Taxonomy" id="412755"/>
    <lineage>
        <taxon>unclassified sequences</taxon>
        <taxon>metagenomes</taxon>
        <taxon>ecological metagenomes</taxon>
    </lineage>
</organism>
<evidence type="ECO:0000256" key="6">
    <source>
        <dbReference type="ARBA" id="ARBA00023014"/>
    </source>
</evidence>
<keyword evidence="2" id="KW-0004">4Fe-4S</keyword>
<sequence length="101" mass="11343">MKMWEFYRVLKSGLVQCTACPRLCQLTDNEVGWCGARRCEGGTIKPRTYGKISSLAVDPIEKKPLYHFYPGEWILSLGSHGCNLGCLHCQNSSISMERSIS</sequence>
<dbReference type="EMBL" id="BART01022728">
    <property type="protein sequence ID" value="GAH00008.1"/>
    <property type="molecule type" value="Genomic_DNA"/>
</dbReference>
<comment type="cofactor">
    <cofactor evidence="1">
        <name>[4Fe-4S] cluster</name>
        <dbReference type="ChEBI" id="CHEBI:49883"/>
    </cofactor>
</comment>
<dbReference type="SUPFAM" id="SSF102114">
    <property type="entry name" value="Radical SAM enzymes"/>
    <property type="match status" value="1"/>
</dbReference>
<dbReference type="PANTHER" id="PTHR30352">
    <property type="entry name" value="PYRUVATE FORMATE-LYASE-ACTIVATING ENZYME"/>
    <property type="match status" value="1"/>
</dbReference>
<reference evidence="7" key="1">
    <citation type="journal article" date="2014" name="Front. Microbiol.">
        <title>High frequency of phylogenetically diverse reductive dehalogenase-homologous genes in deep subseafloor sedimentary metagenomes.</title>
        <authorList>
            <person name="Kawai M."/>
            <person name="Futagami T."/>
            <person name="Toyoda A."/>
            <person name="Takaki Y."/>
            <person name="Nishi S."/>
            <person name="Hori S."/>
            <person name="Arai W."/>
            <person name="Tsubouchi T."/>
            <person name="Morono Y."/>
            <person name="Uchiyama I."/>
            <person name="Ito T."/>
            <person name="Fujiyama A."/>
            <person name="Inagaki F."/>
            <person name="Takami H."/>
        </authorList>
    </citation>
    <scope>NUCLEOTIDE SEQUENCE</scope>
    <source>
        <strain evidence="7">Expedition CK06-06</strain>
    </source>
</reference>
<evidence type="ECO:0000313" key="7">
    <source>
        <dbReference type="EMBL" id="GAH00008.1"/>
    </source>
</evidence>
<gene>
    <name evidence="7" type="ORF">S01H4_41546</name>
</gene>
<accession>X1DUE3</accession>
<evidence type="ECO:0000256" key="1">
    <source>
        <dbReference type="ARBA" id="ARBA00001966"/>
    </source>
</evidence>
<comment type="caution">
    <text evidence="7">The sequence shown here is derived from an EMBL/GenBank/DDBJ whole genome shotgun (WGS) entry which is preliminary data.</text>
</comment>
<protein>
    <recommendedName>
        <fullName evidence="8">Radical SAM core domain-containing protein</fullName>
    </recommendedName>
</protein>
<evidence type="ECO:0000256" key="3">
    <source>
        <dbReference type="ARBA" id="ARBA00022691"/>
    </source>
</evidence>
<evidence type="ECO:0008006" key="8">
    <source>
        <dbReference type="Google" id="ProtNLM"/>
    </source>
</evidence>
<keyword evidence="5" id="KW-0408">Iron</keyword>
<dbReference type="GO" id="GO:0046872">
    <property type="term" value="F:metal ion binding"/>
    <property type="evidence" value="ECO:0007669"/>
    <property type="project" value="UniProtKB-KW"/>
</dbReference>
<dbReference type="AlphaFoldDB" id="X1DUE3"/>